<dbReference type="Proteomes" id="UP000509367">
    <property type="component" value="Chromosome"/>
</dbReference>
<reference evidence="2 3" key="1">
    <citation type="submission" date="2020-06" db="EMBL/GenBank/DDBJ databases">
        <title>Oricola thermophila sp. nov. isolated from a tidal sediments.</title>
        <authorList>
            <person name="Kwon K.K."/>
            <person name="Yang S.-H."/>
            <person name="Park M.-J."/>
        </authorList>
    </citation>
    <scope>NUCLEOTIDE SEQUENCE [LARGE SCALE GENOMIC DNA]</scope>
    <source>
        <strain evidence="2 3">MEBiC13590</strain>
    </source>
</reference>
<proteinExistence type="predicted"/>
<organism evidence="2 3">
    <name type="scientific">Oricola thermophila</name>
    <dbReference type="NCBI Taxonomy" id="2742145"/>
    <lineage>
        <taxon>Bacteria</taxon>
        <taxon>Pseudomonadati</taxon>
        <taxon>Pseudomonadota</taxon>
        <taxon>Alphaproteobacteria</taxon>
        <taxon>Hyphomicrobiales</taxon>
        <taxon>Ahrensiaceae</taxon>
        <taxon>Oricola</taxon>
    </lineage>
</organism>
<gene>
    <name evidence="2" type="ORF">HTY61_08525</name>
</gene>
<evidence type="ECO:0000256" key="1">
    <source>
        <dbReference type="SAM" id="MobiDB-lite"/>
    </source>
</evidence>
<protein>
    <recommendedName>
        <fullName evidence="4">50S ribosomal protein L21</fullName>
    </recommendedName>
</protein>
<evidence type="ECO:0000313" key="2">
    <source>
        <dbReference type="EMBL" id="QKV18494.1"/>
    </source>
</evidence>
<feature type="compositionally biased region" description="Low complexity" evidence="1">
    <location>
        <begin position="84"/>
        <end position="97"/>
    </location>
</feature>
<feature type="region of interest" description="Disordered" evidence="1">
    <location>
        <begin position="31"/>
        <end position="99"/>
    </location>
</feature>
<feature type="compositionally biased region" description="Basic residues" evidence="1">
    <location>
        <begin position="73"/>
        <end position="83"/>
    </location>
</feature>
<dbReference type="Gene3D" id="1.10.150.20">
    <property type="entry name" value="5' to 3' exonuclease, C-terminal subdomain"/>
    <property type="match status" value="1"/>
</dbReference>
<dbReference type="EMBL" id="CP054836">
    <property type="protein sequence ID" value="QKV18494.1"/>
    <property type="molecule type" value="Genomic_DNA"/>
</dbReference>
<feature type="compositionally biased region" description="Low complexity" evidence="1">
    <location>
        <begin position="39"/>
        <end position="58"/>
    </location>
</feature>
<feature type="compositionally biased region" description="Basic residues" evidence="1">
    <location>
        <begin position="181"/>
        <end position="191"/>
    </location>
</feature>
<name>A0A6N1VCB7_9HYPH</name>
<accession>A0A6N1VCB7</accession>
<dbReference type="RefSeq" id="WP_175276387.1">
    <property type="nucleotide sequence ID" value="NZ_CP054836.1"/>
</dbReference>
<dbReference type="KEGG" id="orm:HTY61_08525"/>
<evidence type="ECO:0008006" key="4">
    <source>
        <dbReference type="Google" id="ProtNLM"/>
    </source>
</evidence>
<sequence length="191" mass="20031">MFLLQAVILLAIAFILGAVVGCLVRTRFNERPESPVADARSAPAATPEPARAVAATETGGEETSAPKQDAKKEVKKKPARKAAAKAGSGAKKGAAAPDDLKRIKGVGRQIEAKLHAAGITRYEQIASWTKKDVAEWGEKLSFAGRIERDDWVAQAKRLAAGETTEFADRVAKGKVASSASRPKRGGGKSGG</sequence>
<evidence type="ECO:0000313" key="3">
    <source>
        <dbReference type="Proteomes" id="UP000509367"/>
    </source>
</evidence>
<dbReference type="AlphaFoldDB" id="A0A6N1VCB7"/>
<feature type="region of interest" description="Disordered" evidence="1">
    <location>
        <begin position="170"/>
        <end position="191"/>
    </location>
</feature>
<keyword evidence="3" id="KW-1185">Reference proteome</keyword>